<dbReference type="PANTHER" id="PTHR30346">
    <property type="entry name" value="TRANSCRIPTIONAL DUAL REGULATOR HCAR-RELATED"/>
    <property type="match status" value="1"/>
</dbReference>
<sequence>MELQQLRCFIAVADELHFGRGAQKLDMLPSALGRYIKLLEEDLGLRLLTRSTRNVALTQHGKMFLEEAREIICNADDLQHRFQKMARRNAGQLRIGAIDSAAVNLVPRILPIFREHFPGIVLHVMEDKTSRLLPKLKTGRLDLIFMRPNEHIDASLEQQFLFYESAVLVVSDQHPLASQDVVHLQDLVDVPLIVPERHVRPHSYDLTMSLFDHSGIKPQLIQIADEKQTIINMVASQVGAAIMPRWVSRMSALNVKFIALAPELDGIRKKLPIAAVWMKETRDDARDNMMKIVMQELDTIAQQY</sequence>
<evidence type="ECO:0000256" key="4">
    <source>
        <dbReference type="ARBA" id="ARBA00023163"/>
    </source>
</evidence>
<comment type="caution">
    <text evidence="6">The sequence shown here is derived from an EMBL/GenBank/DDBJ whole genome shotgun (WGS) entry which is preliminary data.</text>
</comment>
<reference evidence="6 7" key="1">
    <citation type="submission" date="2024-10" db="EMBL/GenBank/DDBJ databases">
        <authorList>
            <person name="Lu C.-H."/>
        </authorList>
    </citation>
    <scope>NUCLEOTIDE SEQUENCE [LARGE SCALE GENOMIC DNA]</scope>
    <source>
        <strain evidence="6 7">22ZTDG03-2</strain>
    </source>
</reference>
<dbReference type="Gene3D" id="1.10.10.10">
    <property type="entry name" value="Winged helix-like DNA-binding domain superfamily/Winged helix DNA-binding domain"/>
    <property type="match status" value="1"/>
</dbReference>
<proteinExistence type="inferred from homology"/>
<dbReference type="RefSeq" id="WP_400395571.1">
    <property type="nucleotide sequence ID" value="NZ_JBIXLL010000004.1"/>
</dbReference>
<dbReference type="InterPro" id="IPR036388">
    <property type="entry name" value="WH-like_DNA-bd_sf"/>
</dbReference>
<dbReference type="InterPro" id="IPR005119">
    <property type="entry name" value="LysR_subst-bd"/>
</dbReference>
<accession>A0ABW8G9G4</accession>
<name>A0ABW8G9G4_9GAMM</name>
<keyword evidence="3" id="KW-0238">DNA-binding</keyword>
<dbReference type="Pfam" id="PF03466">
    <property type="entry name" value="LysR_substrate"/>
    <property type="match status" value="1"/>
</dbReference>
<evidence type="ECO:0000313" key="6">
    <source>
        <dbReference type="EMBL" id="MFJ5429329.1"/>
    </source>
</evidence>
<dbReference type="SUPFAM" id="SSF53850">
    <property type="entry name" value="Periplasmic binding protein-like II"/>
    <property type="match status" value="1"/>
</dbReference>
<dbReference type="PANTHER" id="PTHR30346:SF0">
    <property type="entry name" value="HCA OPERON TRANSCRIPTIONAL ACTIVATOR HCAR"/>
    <property type="match status" value="1"/>
</dbReference>
<protein>
    <submittedName>
        <fullName evidence="6">LysR family transcriptional regulator</fullName>
    </submittedName>
</protein>
<dbReference type="InterPro" id="IPR036390">
    <property type="entry name" value="WH_DNA-bd_sf"/>
</dbReference>
<organism evidence="6 7">
    <name type="scientific">Pectobacterium actinidiae</name>
    <dbReference type="NCBI Taxonomy" id="1507808"/>
    <lineage>
        <taxon>Bacteria</taxon>
        <taxon>Pseudomonadati</taxon>
        <taxon>Pseudomonadota</taxon>
        <taxon>Gammaproteobacteria</taxon>
        <taxon>Enterobacterales</taxon>
        <taxon>Pectobacteriaceae</taxon>
        <taxon>Pectobacterium</taxon>
    </lineage>
</organism>
<comment type="similarity">
    <text evidence="1">Belongs to the LysR transcriptional regulatory family.</text>
</comment>
<evidence type="ECO:0000313" key="7">
    <source>
        <dbReference type="Proteomes" id="UP001617689"/>
    </source>
</evidence>
<dbReference type="CDD" id="cd08414">
    <property type="entry name" value="PBP2_LTTR_aromatics_like"/>
    <property type="match status" value="1"/>
</dbReference>
<keyword evidence="7" id="KW-1185">Reference proteome</keyword>
<keyword evidence="4" id="KW-0804">Transcription</keyword>
<feature type="domain" description="HTH lysR-type" evidence="5">
    <location>
        <begin position="1"/>
        <end position="58"/>
    </location>
</feature>
<dbReference type="Gene3D" id="3.40.190.10">
    <property type="entry name" value="Periplasmic binding protein-like II"/>
    <property type="match status" value="2"/>
</dbReference>
<evidence type="ECO:0000256" key="3">
    <source>
        <dbReference type="ARBA" id="ARBA00023125"/>
    </source>
</evidence>
<gene>
    <name evidence="6" type="ORF">ACIPUP_09185</name>
</gene>
<evidence type="ECO:0000256" key="1">
    <source>
        <dbReference type="ARBA" id="ARBA00009437"/>
    </source>
</evidence>
<evidence type="ECO:0000256" key="2">
    <source>
        <dbReference type="ARBA" id="ARBA00023015"/>
    </source>
</evidence>
<evidence type="ECO:0000259" key="5">
    <source>
        <dbReference type="PROSITE" id="PS50931"/>
    </source>
</evidence>
<dbReference type="PROSITE" id="PS50931">
    <property type="entry name" value="HTH_LYSR"/>
    <property type="match status" value="1"/>
</dbReference>
<dbReference type="InterPro" id="IPR000847">
    <property type="entry name" value="LysR_HTH_N"/>
</dbReference>
<dbReference type="Proteomes" id="UP001617689">
    <property type="component" value="Unassembled WGS sequence"/>
</dbReference>
<dbReference type="SUPFAM" id="SSF46785">
    <property type="entry name" value="Winged helix' DNA-binding domain"/>
    <property type="match status" value="1"/>
</dbReference>
<dbReference type="Pfam" id="PF00126">
    <property type="entry name" value="HTH_1"/>
    <property type="match status" value="1"/>
</dbReference>
<keyword evidence="2" id="KW-0805">Transcription regulation</keyword>
<dbReference type="EMBL" id="JBIXLL010000004">
    <property type="protein sequence ID" value="MFJ5429329.1"/>
    <property type="molecule type" value="Genomic_DNA"/>
</dbReference>